<dbReference type="SMART" id="SM00345">
    <property type="entry name" value="HTH_GNTR"/>
    <property type="match status" value="1"/>
</dbReference>
<keyword evidence="7" id="KW-0808">Transferase</keyword>
<dbReference type="InterPro" id="IPR036390">
    <property type="entry name" value="WH_DNA-bd_sf"/>
</dbReference>
<comment type="similarity">
    <text evidence="1">In the C-terminal section; belongs to the class-I pyridoxal-phosphate-dependent aminotransferase family.</text>
</comment>
<gene>
    <name evidence="7" type="ORF">DUT91_09050</name>
</gene>
<keyword evidence="5" id="KW-0804">Transcription</keyword>
<dbReference type="CDD" id="cd07377">
    <property type="entry name" value="WHTH_GntR"/>
    <property type="match status" value="1"/>
</dbReference>
<keyword evidence="2" id="KW-0663">Pyridoxal phosphate</keyword>
<organism evidence="7 8">
    <name type="scientific">Phyllobacterium salinisoli</name>
    <dbReference type="NCBI Taxonomy" id="1899321"/>
    <lineage>
        <taxon>Bacteria</taxon>
        <taxon>Pseudomonadati</taxon>
        <taxon>Pseudomonadota</taxon>
        <taxon>Alphaproteobacteria</taxon>
        <taxon>Hyphomicrobiales</taxon>
        <taxon>Phyllobacteriaceae</taxon>
        <taxon>Phyllobacterium</taxon>
    </lineage>
</organism>
<dbReference type="InterPro" id="IPR015424">
    <property type="entry name" value="PyrdxlP-dep_Trfase"/>
</dbReference>
<evidence type="ECO:0000256" key="3">
    <source>
        <dbReference type="ARBA" id="ARBA00023015"/>
    </source>
</evidence>
<dbReference type="SUPFAM" id="SSF53383">
    <property type="entry name" value="PLP-dependent transferases"/>
    <property type="match status" value="1"/>
</dbReference>
<evidence type="ECO:0000259" key="6">
    <source>
        <dbReference type="PROSITE" id="PS50949"/>
    </source>
</evidence>
<keyword evidence="7" id="KW-0032">Aminotransferase</keyword>
<dbReference type="Gene3D" id="3.90.1150.10">
    <property type="entry name" value="Aspartate Aminotransferase, domain 1"/>
    <property type="match status" value="1"/>
</dbReference>
<dbReference type="InterPro" id="IPR051446">
    <property type="entry name" value="HTH_trans_reg/aminotransferase"/>
</dbReference>
<dbReference type="Gene3D" id="3.40.640.10">
    <property type="entry name" value="Type I PLP-dependent aspartate aminotransferase-like (Major domain)"/>
    <property type="match status" value="1"/>
</dbReference>
<protein>
    <submittedName>
        <fullName evidence="7">PLP-dependent aminotransferase family protein</fullName>
    </submittedName>
</protein>
<dbReference type="InterPro" id="IPR015421">
    <property type="entry name" value="PyrdxlP-dep_Trfase_major"/>
</dbReference>
<dbReference type="GO" id="GO:0003677">
    <property type="term" value="F:DNA binding"/>
    <property type="evidence" value="ECO:0007669"/>
    <property type="project" value="UniProtKB-KW"/>
</dbReference>
<dbReference type="CDD" id="cd00609">
    <property type="entry name" value="AAT_like"/>
    <property type="match status" value="1"/>
</dbReference>
<dbReference type="Gene3D" id="1.10.10.10">
    <property type="entry name" value="Winged helix-like DNA-binding domain superfamily/Winged helix DNA-binding domain"/>
    <property type="match status" value="1"/>
</dbReference>
<evidence type="ECO:0000313" key="8">
    <source>
        <dbReference type="Proteomes" id="UP000253420"/>
    </source>
</evidence>
<dbReference type="Proteomes" id="UP000253420">
    <property type="component" value="Unassembled WGS sequence"/>
</dbReference>
<accession>A0A368K5A2</accession>
<feature type="domain" description="HTH gntR-type" evidence="6">
    <location>
        <begin position="13"/>
        <end position="81"/>
    </location>
</feature>
<comment type="caution">
    <text evidence="7">The sequence shown here is derived from an EMBL/GenBank/DDBJ whole genome shotgun (WGS) entry which is preliminary data.</text>
</comment>
<evidence type="ECO:0000256" key="1">
    <source>
        <dbReference type="ARBA" id="ARBA00005384"/>
    </source>
</evidence>
<dbReference type="PROSITE" id="PS50949">
    <property type="entry name" value="HTH_GNTR"/>
    <property type="match status" value="1"/>
</dbReference>
<evidence type="ECO:0000256" key="4">
    <source>
        <dbReference type="ARBA" id="ARBA00023125"/>
    </source>
</evidence>
<dbReference type="Pfam" id="PF00155">
    <property type="entry name" value="Aminotran_1_2"/>
    <property type="match status" value="1"/>
</dbReference>
<dbReference type="InterPro" id="IPR000524">
    <property type="entry name" value="Tscrpt_reg_HTH_GntR"/>
</dbReference>
<dbReference type="PANTHER" id="PTHR46577">
    <property type="entry name" value="HTH-TYPE TRANSCRIPTIONAL REGULATORY PROTEIN GABR"/>
    <property type="match status" value="1"/>
</dbReference>
<dbReference type="PANTHER" id="PTHR46577:SF1">
    <property type="entry name" value="HTH-TYPE TRANSCRIPTIONAL REGULATORY PROTEIN GABR"/>
    <property type="match status" value="1"/>
</dbReference>
<dbReference type="InterPro" id="IPR036388">
    <property type="entry name" value="WH-like_DNA-bd_sf"/>
</dbReference>
<dbReference type="InterPro" id="IPR015422">
    <property type="entry name" value="PyrdxlP-dep_Trfase_small"/>
</dbReference>
<keyword evidence="3" id="KW-0805">Transcription regulation</keyword>
<evidence type="ECO:0000256" key="5">
    <source>
        <dbReference type="ARBA" id="ARBA00023163"/>
    </source>
</evidence>
<name>A0A368K5A2_9HYPH</name>
<dbReference type="GO" id="GO:0008483">
    <property type="term" value="F:transaminase activity"/>
    <property type="evidence" value="ECO:0007669"/>
    <property type="project" value="UniProtKB-KW"/>
</dbReference>
<dbReference type="InterPro" id="IPR004839">
    <property type="entry name" value="Aminotransferase_I/II_large"/>
</dbReference>
<dbReference type="SUPFAM" id="SSF46785">
    <property type="entry name" value="Winged helix' DNA-binding domain"/>
    <property type="match status" value="1"/>
</dbReference>
<dbReference type="GO" id="GO:0030170">
    <property type="term" value="F:pyridoxal phosphate binding"/>
    <property type="evidence" value="ECO:0007669"/>
    <property type="project" value="InterPro"/>
</dbReference>
<dbReference type="OrthoDB" id="9804020at2"/>
<dbReference type="GO" id="GO:0003700">
    <property type="term" value="F:DNA-binding transcription factor activity"/>
    <property type="evidence" value="ECO:0007669"/>
    <property type="project" value="InterPro"/>
</dbReference>
<dbReference type="Pfam" id="PF00392">
    <property type="entry name" value="GntR"/>
    <property type="match status" value="1"/>
</dbReference>
<keyword evidence="8" id="KW-1185">Reference proteome</keyword>
<reference evidence="7 8" key="1">
    <citation type="submission" date="2018-07" db="EMBL/GenBank/DDBJ databases">
        <title>The draft genome of Phyllobacterium salinisoli.</title>
        <authorList>
            <person name="Liu L."/>
            <person name="Li L."/>
            <person name="Zhang X."/>
            <person name="Liang L."/>
        </authorList>
    </citation>
    <scope>NUCLEOTIDE SEQUENCE [LARGE SCALE GENOMIC DNA]</scope>
    <source>
        <strain evidence="7 8">LLAN61</strain>
    </source>
</reference>
<evidence type="ECO:0000256" key="2">
    <source>
        <dbReference type="ARBA" id="ARBA00022898"/>
    </source>
</evidence>
<sequence length="473" mass="51642">MTNWTPDITGIKAPKYIAITEAMDRDIDSGVLQPGTRLPPQRDLAYDMKVTIGTISRAYALAAERGLVAGEVGRGTYVLARQGADRPSVVFQDPDFRGARVDASPALAQALRMDSTAGVDVGQAAIIGPMLAQVFIDEPHRANDYTRTLSDEWREAGATWLATCGWRPALETIIPTTGALSGVQNVIAGVTAPGDKIAFEDLTYSALARGAALIGRRPIKVRGGDEGLDPDDFERVCARDHPKMLVVIPTMNNPTITVMPEENRRRIVEIARRHNVWIIEDNIYGEAFDDAPPPLAHFAPERTFHVSGVSKLLSAGLRAGWISGPIGFTNQIINAKKLMTGGLPYVMTEVTARLVLSGEAARLRAAVLREIRLREEIAREIMTGHRFVSDPRCPYIWLTLPDPWLPGTFKNAALEAGVAIVEADAFKVGQADRVCHCVRAAFSALNTQEDVRRGFNILRQLLDNARAGYDGME</sequence>
<keyword evidence="4" id="KW-0238">DNA-binding</keyword>
<dbReference type="EMBL" id="QOZG01000003">
    <property type="protein sequence ID" value="RCS24411.1"/>
    <property type="molecule type" value="Genomic_DNA"/>
</dbReference>
<evidence type="ECO:0000313" key="7">
    <source>
        <dbReference type="EMBL" id="RCS24411.1"/>
    </source>
</evidence>
<dbReference type="RefSeq" id="WP_114440030.1">
    <property type="nucleotide sequence ID" value="NZ_QOZG01000003.1"/>
</dbReference>
<proteinExistence type="inferred from homology"/>
<dbReference type="AlphaFoldDB" id="A0A368K5A2"/>